<evidence type="ECO:0000313" key="1">
    <source>
        <dbReference type="EMBL" id="SFS49269.1"/>
    </source>
</evidence>
<protein>
    <submittedName>
        <fullName evidence="1">Uncharacterized protein</fullName>
    </submittedName>
</protein>
<dbReference type="RefSeq" id="WP_090224753.1">
    <property type="nucleotide sequence ID" value="NZ_FOZP01000003.1"/>
</dbReference>
<name>A0A1I6Q9Y7_9FLAO</name>
<dbReference type="EMBL" id="FOZP01000003">
    <property type="protein sequence ID" value="SFS49269.1"/>
    <property type="molecule type" value="Genomic_DNA"/>
</dbReference>
<gene>
    <name evidence="1" type="ORF">SAMN04488006_1672</name>
</gene>
<evidence type="ECO:0000313" key="2">
    <source>
        <dbReference type="Proteomes" id="UP000199312"/>
    </source>
</evidence>
<dbReference type="AlphaFoldDB" id="A0A1I6Q9Y7"/>
<proteinExistence type="predicted"/>
<dbReference type="STRING" id="593133.SAMN04488006_1672"/>
<dbReference type="OrthoDB" id="1100725at2"/>
<accession>A0A1I6Q9Y7</accession>
<sequence>MHKKLEAELVSLAHSILKMENKDDVQVLHKKAQEIYEKLSVLKFVDEFLDVKPTAVETNKEVVLEEEVEITEKVVKKETEITIELEEINNDEIVFEPEQKEVISEEVIEEIFETKQVFVKDDEKDLPSLQISLEEEFKDAISADIATNLFEKVTKETPIVENISTEEIKKRSLNDALFNKNIQVGLNDRIAFVKYLFDGSQEDFNRVLSQLNSFTELQEAISFLNDFVKPDYNWQNKEEYENRLMDLIERKFS</sequence>
<dbReference type="Proteomes" id="UP000199312">
    <property type="component" value="Unassembled WGS sequence"/>
</dbReference>
<keyword evidence="2" id="KW-1185">Reference proteome</keyword>
<organism evidence="1 2">
    <name type="scientific">Lutibacter maritimus</name>
    <dbReference type="NCBI Taxonomy" id="593133"/>
    <lineage>
        <taxon>Bacteria</taxon>
        <taxon>Pseudomonadati</taxon>
        <taxon>Bacteroidota</taxon>
        <taxon>Flavobacteriia</taxon>
        <taxon>Flavobacteriales</taxon>
        <taxon>Flavobacteriaceae</taxon>
        <taxon>Lutibacter</taxon>
    </lineage>
</organism>
<reference evidence="2" key="1">
    <citation type="submission" date="2016-10" db="EMBL/GenBank/DDBJ databases">
        <authorList>
            <person name="Varghese N."/>
            <person name="Submissions S."/>
        </authorList>
    </citation>
    <scope>NUCLEOTIDE SEQUENCE [LARGE SCALE GENOMIC DNA]</scope>
    <source>
        <strain evidence="2">DSM 24450</strain>
    </source>
</reference>